<dbReference type="EMBL" id="BEZZ01050800">
    <property type="protein sequence ID" value="GCC41451.1"/>
    <property type="molecule type" value="Genomic_DNA"/>
</dbReference>
<gene>
    <name evidence="2" type="ORF">chiPu_0025025</name>
</gene>
<organism evidence="2 3">
    <name type="scientific">Chiloscyllium punctatum</name>
    <name type="common">Brownbanded bambooshark</name>
    <name type="synonym">Hemiscyllium punctatum</name>
    <dbReference type="NCBI Taxonomy" id="137246"/>
    <lineage>
        <taxon>Eukaryota</taxon>
        <taxon>Metazoa</taxon>
        <taxon>Chordata</taxon>
        <taxon>Craniata</taxon>
        <taxon>Vertebrata</taxon>
        <taxon>Chondrichthyes</taxon>
        <taxon>Elasmobranchii</taxon>
        <taxon>Galeomorphii</taxon>
        <taxon>Galeoidea</taxon>
        <taxon>Orectolobiformes</taxon>
        <taxon>Hemiscylliidae</taxon>
        <taxon>Chiloscyllium</taxon>
    </lineage>
</organism>
<feature type="compositionally biased region" description="Basic residues" evidence="1">
    <location>
        <begin position="44"/>
        <end position="53"/>
    </location>
</feature>
<protein>
    <submittedName>
        <fullName evidence="2">Uncharacterized protein</fullName>
    </submittedName>
</protein>
<reference evidence="2 3" key="1">
    <citation type="journal article" date="2018" name="Nat. Ecol. Evol.">
        <title>Shark genomes provide insights into elasmobranch evolution and the origin of vertebrates.</title>
        <authorList>
            <person name="Hara Y"/>
            <person name="Yamaguchi K"/>
            <person name="Onimaru K"/>
            <person name="Kadota M"/>
            <person name="Koyanagi M"/>
            <person name="Keeley SD"/>
            <person name="Tatsumi K"/>
            <person name="Tanaka K"/>
            <person name="Motone F"/>
            <person name="Kageyama Y"/>
            <person name="Nozu R"/>
            <person name="Adachi N"/>
            <person name="Nishimura O"/>
            <person name="Nakagawa R"/>
            <person name="Tanegashima C"/>
            <person name="Kiyatake I"/>
            <person name="Matsumoto R"/>
            <person name="Murakumo K"/>
            <person name="Nishida K"/>
            <person name="Terakita A"/>
            <person name="Kuratani S"/>
            <person name="Sato K"/>
            <person name="Hyodo S Kuraku.S."/>
        </authorList>
    </citation>
    <scope>NUCLEOTIDE SEQUENCE [LARGE SCALE GENOMIC DNA]</scope>
</reference>
<accession>A0A401TFN9</accession>
<name>A0A401TFN9_CHIPU</name>
<keyword evidence="3" id="KW-1185">Reference proteome</keyword>
<sequence length="96" mass="10244">MNRRPIGAFAKAVRNRRGSLSPVGRRASIILYDGCVGGLPPRRTANRRDRRCIRTPPTPAAHAGLEEHVGHAGEVAIGGGVRQPNPDPAHSPRTAL</sequence>
<comment type="caution">
    <text evidence="2">The sequence shown here is derived from an EMBL/GenBank/DDBJ whole genome shotgun (WGS) entry which is preliminary data.</text>
</comment>
<dbReference type="Proteomes" id="UP000287033">
    <property type="component" value="Unassembled WGS sequence"/>
</dbReference>
<feature type="region of interest" description="Disordered" evidence="1">
    <location>
        <begin position="41"/>
        <end position="96"/>
    </location>
</feature>
<proteinExistence type="predicted"/>
<evidence type="ECO:0000313" key="3">
    <source>
        <dbReference type="Proteomes" id="UP000287033"/>
    </source>
</evidence>
<evidence type="ECO:0000313" key="2">
    <source>
        <dbReference type="EMBL" id="GCC41451.1"/>
    </source>
</evidence>
<dbReference type="AlphaFoldDB" id="A0A401TFN9"/>
<evidence type="ECO:0000256" key="1">
    <source>
        <dbReference type="SAM" id="MobiDB-lite"/>
    </source>
</evidence>